<organism evidence="1 2">
    <name type="scientific">Shouchella lonarensis</name>
    <dbReference type="NCBI Taxonomy" id="1464122"/>
    <lineage>
        <taxon>Bacteria</taxon>
        <taxon>Bacillati</taxon>
        <taxon>Bacillota</taxon>
        <taxon>Bacilli</taxon>
        <taxon>Bacillales</taxon>
        <taxon>Bacillaceae</taxon>
        <taxon>Shouchella</taxon>
    </lineage>
</organism>
<dbReference type="PANTHER" id="PTHR42692">
    <property type="entry name" value="NUCLEOTIDE PYROPHOSPHOHYDROLASE"/>
    <property type="match status" value="1"/>
</dbReference>
<dbReference type="SUPFAM" id="SSF101386">
    <property type="entry name" value="all-alpha NTP pyrophosphatases"/>
    <property type="match status" value="1"/>
</dbReference>
<name>A0A1G6I2Z3_9BACI</name>
<evidence type="ECO:0000313" key="2">
    <source>
        <dbReference type="Proteomes" id="UP000242662"/>
    </source>
</evidence>
<keyword evidence="2" id="KW-1185">Reference proteome</keyword>
<protein>
    <recommendedName>
        <fullName evidence="3">MazG nucleotide pyrophosphohydrolase domain-containing protein</fullName>
    </recommendedName>
</protein>
<gene>
    <name evidence="1" type="ORF">SAMN05421737_104263</name>
</gene>
<dbReference type="PANTHER" id="PTHR42692:SF2">
    <property type="entry name" value="IG HYPOTHETICAL 16995"/>
    <property type="match status" value="1"/>
</dbReference>
<dbReference type="InterPro" id="IPR047046">
    <property type="entry name" value="YpjD/YvdC"/>
</dbReference>
<dbReference type="OrthoDB" id="9807397at2"/>
<dbReference type="Gene3D" id="1.10.287.1080">
    <property type="entry name" value="MazG-like"/>
    <property type="match status" value="2"/>
</dbReference>
<reference evidence="2" key="1">
    <citation type="submission" date="2016-09" db="EMBL/GenBank/DDBJ databases">
        <authorList>
            <person name="Varghese N."/>
            <person name="Submissions S."/>
        </authorList>
    </citation>
    <scope>NUCLEOTIDE SEQUENCE [LARGE SCALE GENOMIC DNA]</scope>
    <source>
        <strain evidence="2">25nlg</strain>
    </source>
</reference>
<dbReference type="EMBL" id="FMYM01000004">
    <property type="protein sequence ID" value="SDC00106.1"/>
    <property type="molecule type" value="Genomic_DNA"/>
</dbReference>
<dbReference type="RefSeq" id="WP_090775368.1">
    <property type="nucleotide sequence ID" value="NZ_FMYM01000004.1"/>
</dbReference>
<dbReference type="STRING" id="1464122.SAMN05421737_104263"/>
<accession>A0A1G6I2Z3</accession>
<evidence type="ECO:0008006" key="3">
    <source>
        <dbReference type="Google" id="ProtNLM"/>
    </source>
</evidence>
<proteinExistence type="predicted"/>
<sequence>MQHEHIAQYQQQIDNHIKKLGGYWRSISALARLNEEVGELGELLLQDRLNIDEIGTEIADIFVISTCIANQYLNYLDEEYTLIGAPVAIRELQNLQQPFPIKDRFILITQRSGKIARIINHYEGDKPKKHSEKPMRLGHEIATLHMQLLFLARDFDLNVFHYIDRVLAHSATRDKDRFDITHDPTTEASRTHFLKAMEHHYAQFLCNAKIWGSYEWDPEASLPDNLRHSLPSFIRFTKCATPEGLDGYVFEFPVTADTPLFEHTILNLAGDSAKTIDDRNQWCFTFQNTEVIATALPYEENDQHTQDRKSDFLYIRLLSSTCPPWE</sequence>
<dbReference type="AlphaFoldDB" id="A0A1G6I2Z3"/>
<dbReference type="Proteomes" id="UP000242662">
    <property type="component" value="Unassembled WGS sequence"/>
</dbReference>
<evidence type="ECO:0000313" key="1">
    <source>
        <dbReference type="EMBL" id="SDC00106.1"/>
    </source>
</evidence>